<protein>
    <submittedName>
        <fullName evidence="1">Uncharacterized protein</fullName>
    </submittedName>
</protein>
<reference evidence="1" key="1">
    <citation type="submission" date="2016-12" db="EMBL/GenBank/DDBJ databases">
        <authorList>
            <person name="Moulin L."/>
        </authorList>
    </citation>
    <scope>NUCLEOTIDE SEQUENCE [LARGE SCALE GENOMIC DNA]</scope>
    <source>
        <strain evidence="1">STM 7183</strain>
    </source>
</reference>
<accession>A0A1N7RT93</accession>
<evidence type="ECO:0000313" key="1">
    <source>
        <dbReference type="EMBL" id="SIT38316.1"/>
    </source>
</evidence>
<name>A0A1N7RT93_9BURK</name>
<dbReference type="AlphaFoldDB" id="A0A1N7RT93"/>
<dbReference type="Proteomes" id="UP000195569">
    <property type="component" value="Unassembled WGS sequence"/>
</dbReference>
<proteinExistence type="predicted"/>
<keyword evidence="2" id="KW-1185">Reference proteome</keyword>
<organism evidence="1 2">
    <name type="scientific">Paraburkholderia piptadeniae</name>
    <dbReference type="NCBI Taxonomy" id="1701573"/>
    <lineage>
        <taxon>Bacteria</taxon>
        <taxon>Pseudomonadati</taxon>
        <taxon>Pseudomonadota</taxon>
        <taxon>Betaproteobacteria</taxon>
        <taxon>Burkholderiales</taxon>
        <taxon>Burkholderiaceae</taxon>
        <taxon>Paraburkholderia</taxon>
    </lineage>
</organism>
<dbReference type="EMBL" id="CYGY02000017">
    <property type="protein sequence ID" value="SIT38316.1"/>
    <property type="molecule type" value="Genomic_DNA"/>
</dbReference>
<evidence type="ECO:0000313" key="2">
    <source>
        <dbReference type="Proteomes" id="UP000195569"/>
    </source>
</evidence>
<sequence length="46" mass="5225">MSVRTNNALKINLMNVSASKGLEFAADSTKVRLFRQSEKGEKRREI</sequence>
<comment type="caution">
    <text evidence="1">The sequence shown here is derived from an EMBL/GenBank/DDBJ whole genome shotgun (WGS) entry which is preliminary data.</text>
</comment>
<gene>
    <name evidence="1" type="ORF">BN2476_170074</name>
</gene>